<comment type="caution">
    <text evidence="2">The sequence shown here is derived from an EMBL/GenBank/DDBJ whole genome shotgun (WGS) entry which is preliminary data.</text>
</comment>
<feature type="compositionally biased region" description="Basic and acidic residues" evidence="1">
    <location>
        <begin position="90"/>
        <end position="109"/>
    </location>
</feature>
<dbReference type="Proteomes" id="UP001383192">
    <property type="component" value="Unassembled WGS sequence"/>
</dbReference>
<keyword evidence="3" id="KW-1185">Reference proteome</keyword>
<feature type="region of interest" description="Disordered" evidence="1">
    <location>
        <begin position="90"/>
        <end position="121"/>
    </location>
</feature>
<sequence length="746" mass="82743">MSTNITKQHILRAWFHYGSTRPPILFQVESDLWRKLFAIARGVTTAVHAIQEFIADVEPLLVLAVKEQSFFDSGVGPCVDLPVGLSYERSDGPNRRSAQFDKENGEEPRIPSGATTFRLSTTKHGGSMEILPWLAPSRERRSSQRRLSPKGPSSEQEDISFIESAFLRPRGTGPLNDCSLSTCTLPRTNFGSMVRKPTRGQAYVVVSMHGRREIFWPTCSTSQRVLYLVGLLERSNRYQSSHGNALLFYKLTLGMADREENLQFVTSEKGLCIRGVSPLSAVEFGRLDQAGMLPEVLRGHVLVTFGSQRSSTLSSLDSKLLSNIGSISLPRHACMETRPYPVSPELDPAYSATFTEFLSLLSSAGATTIMSFPFVPSLSASNRSISINTDVFSKQYRRTRMQPGLEPSPQCLPGWHFVATANAVQKGKLSPDSFNTELAVWEGCVIVFVGLMVDDRPFLGKLTNLRLPQSDLLANLCAVSAILLFPGDHLILQAGTPYDIVTLKPSVCHGSPFYCFATMEQTLAADLYNRIHSPKLAVCPAFNRAVALTDIAFHWHDVLVNDTEAYFAPHTPEGHVYPHVPNVLSVDGLLQIFSLGILLILGEVYVRPAGDTSAEQYEAQQQYKLAFRQLQEVISSLDRAVIAISSTSSITISVAVLWKVYLVQQGVVIMHVLREQCFEEWLEEQIESEKEAVEAIWAVMDGSHVEIDLAVHPHSLSFMLSSDNCTSMSWLVKPLLDNEFALRRAT</sequence>
<reference evidence="2 3" key="1">
    <citation type="submission" date="2024-01" db="EMBL/GenBank/DDBJ databases">
        <title>A draft genome for a cacao thread blight-causing isolate of Paramarasmius palmivorus.</title>
        <authorList>
            <person name="Baruah I.K."/>
            <person name="Bukari Y."/>
            <person name="Amoako-Attah I."/>
            <person name="Meinhardt L.W."/>
            <person name="Bailey B.A."/>
            <person name="Cohen S.P."/>
        </authorList>
    </citation>
    <scope>NUCLEOTIDE SEQUENCE [LARGE SCALE GENOMIC DNA]</scope>
    <source>
        <strain evidence="2 3">GH-12</strain>
    </source>
</reference>
<evidence type="ECO:0000313" key="2">
    <source>
        <dbReference type="EMBL" id="KAK7023592.1"/>
    </source>
</evidence>
<organism evidence="2 3">
    <name type="scientific">Paramarasmius palmivorus</name>
    <dbReference type="NCBI Taxonomy" id="297713"/>
    <lineage>
        <taxon>Eukaryota</taxon>
        <taxon>Fungi</taxon>
        <taxon>Dikarya</taxon>
        <taxon>Basidiomycota</taxon>
        <taxon>Agaricomycotina</taxon>
        <taxon>Agaricomycetes</taxon>
        <taxon>Agaricomycetidae</taxon>
        <taxon>Agaricales</taxon>
        <taxon>Marasmiineae</taxon>
        <taxon>Marasmiaceae</taxon>
        <taxon>Paramarasmius</taxon>
    </lineage>
</organism>
<dbReference type="EMBL" id="JAYKXP010000134">
    <property type="protein sequence ID" value="KAK7023592.1"/>
    <property type="molecule type" value="Genomic_DNA"/>
</dbReference>
<protein>
    <submittedName>
        <fullName evidence="2">Uncharacterized protein</fullName>
    </submittedName>
</protein>
<name>A0AAW0BC59_9AGAR</name>
<dbReference type="AlphaFoldDB" id="A0AAW0BC59"/>
<feature type="region of interest" description="Disordered" evidence="1">
    <location>
        <begin position="137"/>
        <end position="157"/>
    </location>
</feature>
<evidence type="ECO:0000313" key="3">
    <source>
        <dbReference type="Proteomes" id="UP001383192"/>
    </source>
</evidence>
<accession>A0AAW0BC59</accession>
<gene>
    <name evidence="2" type="ORF">VNI00_016631</name>
</gene>
<evidence type="ECO:0000256" key="1">
    <source>
        <dbReference type="SAM" id="MobiDB-lite"/>
    </source>
</evidence>
<proteinExistence type="predicted"/>